<dbReference type="InterPro" id="IPR037500">
    <property type="entry name" value="Msp1"/>
</dbReference>
<dbReference type="GO" id="GO:0042138">
    <property type="term" value="P:meiotic DNA double-strand break formation"/>
    <property type="evidence" value="ECO:0007669"/>
    <property type="project" value="InterPro"/>
</dbReference>
<dbReference type="GO" id="GO:0007059">
    <property type="term" value="P:chromosome segregation"/>
    <property type="evidence" value="ECO:0007669"/>
    <property type="project" value="TreeGrafter"/>
</dbReference>
<evidence type="ECO:0000313" key="1">
    <source>
        <dbReference type="EMBL" id="KAG6519474.1"/>
    </source>
</evidence>
<organism evidence="1 2">
    <name type="scientific">Zingiber officinale</name>
    <name type="common">Ginger</name>
    <name type="synonym">Amomum zingiber</name>
    <dbReference type="NCBI Taxonomy" id="94328"/>
    <lineage>
        <taxon>Eukaryota</taxon>
        <taxon>Viridiplantae</taxon>
        <taxon>Streptophyta</taxon>
        <taxon>Embryophyta</taxon>
        <taxon>Tracheophyta</taxon>
        <taxon>Spermatophyta</taxon>
        <taxon>Magnoliopsida</taxon>
        <taxon>Liliopsida</taxon>
        <taxon>Zingiberales</taxon>
        <taxon>Zingiberaceae</taxon>
        <taxon>Zingiber</taxon>
    </lineage>
</organism>
<comment type="caution">
    <text evidence="1">The sequence shown here is derived from an EMBL/GenBank/DDBJ whole genome shotgun (WGS) entry which is preliminary data.</text>
</comment>
<proteinExistence type="predicted"/>
<reference evidence="1 2" key="1">
    <citation type="submission" date="2020-08" db="EMBL/GenBank/DDBJ databases">
        <title>Plant Genome Project.</title>
        <authorList>
            <person name="Zhang R.-G."/>
        </authorList>
    </citation>
    <scope>NUCLEOTIDE SEQUENCE [LARGE SCALE GENOMIC DNA]</scope>
    <source>
        <tissue evidence="1">Rhizome</tissue>
    </source>
</reference>
<dbReference type="GO" id="GO:0000212">
    <property type="term" value="P:meiotic spindle organization"/>
    <property type="evidence" value="ECO:0007669"/>
    <property type="project" value="InterPro"/>
</dbReference>
<evidence type="ECO:0000313" key="2">
    <source>
        <dbReference type="Proteomes" id="UP000734854"/>
    </source>
</evidence>
<dbReference type="EMBL" id="JACMSC010000006">
    <property type="protein sequence ID" value="KAG6519474.1"/>
    <property type="molecule type" value="Genomic_DNA"/>
</dbReference>
<dbReference type="Proteomes" id="UP000734854">
    <property type="component" value="Unassembled WGS sequence"/>
</dbReference>
<dbReference type="PANTHER" id="PTHR35768:SF1">
    <property type="entry name" value="PROTEIN MULTIPOLAR SPINDLE 1"/>
    <property type="match status" value="1"/>
</dbReference>
<name>A0A8J5H3N6_ZINOF</name>
<dbReference type="AlphaFoldDB" id="A0A8J5H3N6"/>
<gene>
    <name evidence="1" type="ORF">ZIOFF_022968</name>
</gene>
<protein>
    <submittedName>
        <fullName evidence="1">Uncharacterized protein</fullName>
    </submittedName>
</protein>
<accession>A0A8J5H3N6</accession>
<dbReference type="PANTHER" id="PTHR35768">
    <property type="entry name" value="PROTEIN MULTIPOLAR SPINDLE 1"/>
    <property type="match status" value="1"/>
</dbReference>
<sequence>MSSALVPSIPTPRSASRALQSPALIQVVLVNKDSQDSSCVLAAAGLLEEWIRSVIQTHKASELFESTNGLYTLYIERVICELQKILSPLAKQGKLGVDILSYLTC</sequence>
<keyword evidence="2" id="KW-1185">Reference proteome</keyword>
<dbReference type="GO" id="GO:0007140">
    <property type="term" value="P:male meiotic nuclear division"/>
    <property type="evidence" value="ECO:0007669"/>
    <property type="project" value="TreeGrafter"/>
</dbReference>